<name>A0ABN9Y8T4_9DINO</name>
<organism evidence="1 2">
    <name type="scientific">Prorocentrum cordatum</name>
    <dbReference type="NCBI Taxonomy" id="2364126"/>
    <lineage>
        <taxon>Eukaryota</taxon>
        <taxon>Sar</taxon>
        <taxon>Alveolata</taxon>
        <taxon>Dinophyceae</taxon>
        <taxon>Prorocentrales</taxon>
        <taxon>Prorocentraceae</taxon>
        <taxon>Prorocentrum</taxon>
    </lineage>
</organism>
<sequence>SWRRGRRLGHAPCPPPPPRRCAPCAGPCPRRGSGRMQWRPGGRCGARQAVAWPPARLGARRAHAKGWRAAPSGGGRLCRPSKKFVEEVTAQVTACTRSCDYDEGWRLFEASSDDDPSLCNAALHLCAKAAG</sequence>
<proteinExistence type="predicted"/>
<keyword evidence="2" id="KW-1185">Reference proteome</keyword>
<comment type="caution">
    <text evidence="1">The sequence shown here is derived from an EMBL/GenBank/DDBJ whole genome shotgun (WGS) entry which is preliminary data.</text>
</comment>
<accession>A0ABN9Y8T4</accession>
<evidence type="ECO:0000313" key="2">
    <source>
        <dbReference type="Proteomes" id="UP001189429"/>
    </source>
</evidence>
<gene>
    <name evidence="1" type="ORF">PCOR1329_LOCUS83597</name>
</gene>
<protein>
    <submittedName>
        <fullName evidence="1">Uncharacterized protein</fullName>
    </submittedName>
</protein>
<reference evidence="1" key="1">
    <citation type="submission" date="2023-10" db="EMBL/GenBank/DDBJ databases">
        <authorList>
            <person name="Chen Y."/>
            <person name="Shah S."/>
            <person name="Dougan E. K."/>
            <person name="Thang M."/>
            <person name="Chan C."/>
        </authorList>
    </citation>
    <scope>NUCLEOTIDE SEQUENCE [LARGE SCALE GENOMIC DNA]</scope>
</reference>
<feature type="non-terminal residue" evidence="1">
    <location>
        <position position="1"/>
    </location>
</feature>
<dbReference type="Proteomes" id="UP001189429">
    <property type="component" value="Unassembled WGS sequence"/>
</dbReference>
<feature type="non-terminal residue" evidence="1">
    <location>
        <position position="131"/>
    </location>
</feature>
<evidence type="ECO:0000313" key="1">
    <source>
        <dbReference type="EMBL" id="CAK0909091.1"/>
    </source>
</evidence>
<dbReference type="EMBL" id="CAUYUJ010022129">
    <property type="protein sequence ID" value="CAK0909091.1"/>
    <property type="molecule type" value="Genomic_DNA"/>
</dbReference>